<dbReference type="Proteomes" id="UP001163603">
    <property type="component" value="Chromosome 15"/>
</dbReference>
<proteinExistence type="predicted"/>
<evidence type="ECO:0000313" key="1">
    <source>
        <dbReference type="EMBL" id="KAJ0007490.1"/>
    </source>
</evidence>
<dbReference type="EMBL" id="CM047750">
    <property type="protein sequence ID" value="KAJ0007490.1"/>
    <property type="molecule type" value="Genomic_DNA"/>
</dbReference>
<organism evidence="1 2">
    <name type="scientific">Pistacia integerrima</name>
    <dbReference type="NCBI Taxonomy" id="434235"/>
    <lineage>
        <taxon>Eukaryota</taxon>
        <taxon>Viridiplantae</taxon>
        <taxon>Streptophyta</taxon>
        <taxon>Embryophyta</taxon>
        <taxon>Tracheophyta</taxon>
        <taxon>Spermatophyta</taxon>
        <taxon>Magnoliopsida</taxon>
        <taxon>eudicotyledons</taxon>
        <taxon>Gunneridae</taxon>
        <taxon>Pentapetalae</taxon>
        <taxon>rosids</taxon>
        <taxon>malvids</taxon>
        <taxon>Sapindales</taxon>
        <taxon>Anacardiaceae</taxon>
        <taxon>Pistacia</taxon>
    </lineage>
</organism>
<keyword evidence="2" id="KW-1185">Reference proteome</keyword>
<name>A0ACC0X0M7_9ROSI</name>
<evidence type="ECO:0000313" key="2">
    <source>
        <dbReference type="Proteomes" id="UP001163603"/>
    </source>
</evidence>
<protein>
    <submittedName>
        <fullName evidence="1">Uncharacterized protein</fullName>
    </submittedName>
</protein>
<accession>A0ACC0X0M7</accession>
<comment type="caution">
    <text evidence="1">The sequence shown here is derived from an EMBL/GenBank/DDBJ whole genome shotgun (WGS) entry which is preliminary data.</text>
</comment>
<reference evidence="2" key="1">
    <citation type="journal article" date="2023" name="G3 (Bethesda)">
        <title>Genome assembly and association tests identify interacting loci associated with vigor, precocity, and sex in interspecific pistachio rootstocks.</title>
        <authorList>
            <person name="Palmer W."/>
            <person name="Jacygrad E."/>
            <person name="Sagayaradj S."/>
            <person name="Cavanaugh K."/>
            <person name="Han R."/>
            <person name="Bertier L."/>
            <person name="Beede B."/>
            <person name="Kafkas S."/>
            <person name="Golino D."/>
            <person name="Preece J."/>
            <person name="Michelmore R."/>
        </authorList>
    </citation>
    <scope>NUCLEOTIDE SEQUENCE [LARGE SCALE GENOMIC DNA]</scope>
</reference>
<sequence>MATESPMRMAESGRATNWSSSKDSAMCVPIEEYGSRGIGIAFEGEQISWRPNRHDSESKWSPRQALDNWAENNPAFMSGQKTAVIGRHTSLVDLIQEDFPIPLLLGSADVCVDTSALDSHDIALISKNDSVAMSLSSSTGPDGARSSQNSQIDETNTKTADWRMMCQLLLPLTQIELGRNRKSSSIMGELCCNSIRLHTGTYMPSSNPLTQIFSHLVYAPHYNVGGYALNFTFLLPFVAGYPPHGPDPMPFDATSEVLWTPCNVAATFIVNPFQMQYFEHPFGDAYNASVQYARLPPSNGGGVIAQLPVSPISSPVLPSLSVGGTSHPGWQNGLRYPQGSYRNTGIYPGWQGQRGVKIFDDPKRHSCLEELKSSNAQKFEL</sequence>
<gene>
    <name evidence="1" type="ORF">Pint_30785</name>
</gene>